<dbReference type="AlphaFoldDB" id="A0ABC8LCP5"/>
<dbReference type="PANTHER" id="PTHR31618:SF1">
    <property type="entry name" value="EF-HAND DOMAIN-CONTAINING PROTEIN"/>
    <property type="match status" value="1"/>
</dbReference>
<evidence type="ECO:0000313" key="4">
    <source>
        <dbReference type="EMBL" id="CAH8381250.1"/>
    </source>
</evidence>
<dbReference type="EMBL" id="CAKOAT010508487">
    <property type="protein sequence ID" value="CAH8381250.1"/>
    <property type="molecule type" value="Genomic_DNA"/>
</dbReference>
<sequence>MVVINTFLDETIDNVICAMVWFIYPIAFMIITAKFHPTRYQEKIKELLFYWYITEALSGRCSWIEVKHLVNPEKTLAWSMKRRVKNGLTLKIQNESEARVAAKEVFLNVAKPGSDFIELGDLARFLPETDALSFLSIFEQTSKDDTTRISTSSRLQLRVNKTTRINCSDLLHFMVYAYRLEMSLVLSLKDTDSIMNTMRITVFLIAVIADVVAIVPVYLMLGVFGSMIYTFFVFLVLRAIKHSQQWSLILQSTMLFFFRHPYAVGEKCINDGVEMVVKKINFLSVTFVGLDMKEYQISSSYLRSKWRIDLFRGSSSLEKMQLVLSESQDATVV</sequence>
<comment type="caution">
    <text evidence="4">The sequence shown here is derived from an EMBL/GenBank/DDBJ whole genome shotgun (WGS) entry which is preliminary data.</text>
</comment>
<name>A0ABC8LCP5_ERUVS</name>
<evidence type="ECO:0000313" key="5">
    <source>
        <dbReference type="Proteomes" id="UP001642260"/>
    </source>
</evidence>
<keyword evidence="3" id="KW-0472">Membrane</keyword>
<dbReference type="GO" id="GO:0016020">
    <property type="term" value="C:membrane"/>
    <property type="evidence" value="ECO:0007669"/>
    <property type="project" value="UniProtKB-SubCell"/>
</dbReference>
<evidence type="ECO:0000256" key="2">
    <source>
        <dbReference type="ARBA" id="ARBA00008017"/>
    </source>
</evidence>
<protein>
    <submittedName>
        <fullName evidence="4">Uncharacterized protein</fullName>
    </submittedName>
</protein>
<dbReference type="Proteomes" id="UP001642260">
    <property type="component" value="Unassembled WGS sequence"/>
</dbReference>
<proteinExistence type="inferred from homology"/>
<keyword evidence="5" id="KW-1185">Reference proteome</keyword>
<feature type="transmembrane region" description="Helical" evidence="3">
    <location>
        <begin position="197"/>
        <end position="215"/>
    </location>
</feature>
<reference evidence="4 5" key="1">
    <citation type="submission" date="2022-03" db="EMBL/GenBank/DDBJ databases">
        <authorList>
            <person name="Macdonald S."/>
            <person name="Ahmed S."/>
            <person name="Newling K."/>
        </authorList>
    </citation>
    <scope>NUCLEOTIDE SEQUENCE [LARGE SCALE GENOMIC DNA]</scope>
</reference>
<comment type="similarity">
    <text evidence="2">Belongs to the MscS (TC 1.A.23) family.</text>
</comment>
<organism evidence="4 5">
    <name type="scientific">Eruca vesicaria subsp. sativa</name>
    <name type="common">Garden rocket</name>
    <name type="synonym">Eruca sativa</name>
    <dbReference type="NCBI Taxonomy" id="29727"/>
    <lineage>
        <taxon>Eukaryota</taxon>
        <taxon>Viridiplantae</taxon>
        <taxon>Streptophyta</taxon>
        <taxon>Embryophyta</taxon>
        <taxon>Tracheophyta</taxon>
        <taxon>Spermatophyta</taxon>
        <taxon>Magnoliopsida</taxon>
        <taxon>eudicotyledons</taxon>
        <taxon>Gunneridae</taxon>
        <taxon>Pentapetalae</taxon>
        <taxon>rosids</taxon>
        <taxon>malvids</taxon>
        <taxon>Brassicales</taxon>
        <taxon>Brassicaceae</taxon>
        <taxon>Brassiceae</taxon>
        <taxon>Eruca</taxon>
    </lineage>
</organism>
<evidence type="ECO:0000256" key="1">
    <source>
        <dbReference type="ARBA" id="ARBA00004141"/>
    </source>
</evidence>
<dbReference type="PANTHER" id="PTHR31618">
    <property type="entry name" value="MECHANOSENSITIVE ION CHANNEL PROTEIN 5"/>
    <property type="match status" value="1"/>
</dbReference>
<keyword evidence="3" id="KW-1133">Transmembrane helix</keyword>
<gene>
    <name evidence="4" type="ORF">ERUC_LOCUS33733</name>
</gene>
<keyword evidence="3" id="KW-0812">Transmembrane</keyword>
<feature type="transmembrane region" description="Helical" evidence="3">
    <location>
        <begin position="12"/>
        <end position="33"/>
    </location>
</feature>
<accession>A0ABC8LCP5</accession>
<evidence type="ECO:0000256" key="3">
    <source>
        <dbReference type="SAM" id="Phobius"/>
    </source>
</evidence>
<dbReference type="InterPro" id="IPR016688">
    <property type="entry name" value="MscS-like_plants/fungi"/>
</dbReference>
<comment type="subcellular location">
    <subcellularLocation>
        <location evidence="1">Membrane</location>
        <topology evidence="1">Multi-pass membrane protein</topology>
    </subcellularLocation>
</comment>